<dbReference type="AlphaFoldDB" id="A0AAV2T871"/>
<dbReference type="InterPro" id="IPR052983">
    <property type="entry name" value="MFS_Riboflavin_Transporter"/>
</dbReference>
<keyword evidence="5 7" id="KW-0472">Membrane</keyword>
<sequence>MAVSKTLLFGILSVIGGTLVHFTFGHFYTIANMVPYIMSYVKARVNPDVDDGLAIWLSALALGAQGITMPLGGITARRFGFRWVVASSCLLVSGGVLLTYFTITRSFVGVMITYALVVGSGLGFGYSVVLAVASTWFPASRGLVVGIIVGGFGLGALVFTPIQTAFVNPDNVKVDNVTRKFTDPEVLDRVPTVFLLMGGILLGLQIIGFLLLRPRPEDRSAEEAAAAAQEGKKGNPQSVITHEENVNAFDEETKPLRTSPADGQGQLGPQCEDEKGPWSAPPPGKEQAPSVEINVTPKRLLRRIDFYLLWFVMFCNIIPITIITSAYKMFGQRYISDDRFLSAVVTISSLFNCGGRIVWGALVDRLSFKIPLGLMLGLWATFLISFPHLSHLEGTTLKVLYALWVCILFVCISGVFSMMPAATSNLFGPKYMAINYGLVFNAFVAGSLLCAVITTLVRMKDGYIFQFTGCGIVCLIALMVLIWIEDRKMSPRMNFCRVCTSTCKTVRITPDDDVEMTARL</sequence>
<dbReference type="GO" id="GO:0022857">
    <property type="term" value="F:transmembrane transporter activity"/>
    <property type="evidence" value="ECO:0007669"/>
    <property type="project" value="InterPro"/>
</dbReference>
<dbReference type="Proteomes" id="UP001497525">
    <property type="component" value="Unassembled WGS sequence"/>
</dbReference>
<feature type="transmembrane region" description="Helical" evidence="7">
    <location>
        <begin position="371"/>
        <end position="389"/>
    </location>
</feature>
<comment type="subcellular location">
    <subcellularLocation>
        <location evidence="1">Membrane</location>
        <topology evidence="1">Multi-pass membrane protein</topology>
    </subcellularLocation>
</comment>
<evidence type="ECO:0000313" key="8">
    <source>
        <dbReference type="EMBL" id="CAL5132341.1"/>
    </source>
</evidence>
<dbReference type="PANTHER" id="PTHR43385">
    <property type="entry name" value="RIBOFLAVIN TRANSPORTER RIBJ"/>
    <property type="match status" value="1"/>
</dbReference>
<evidence type="ECO:0008006" key="10">
    <source>
        <dbReference type="Google" id="ProtNLM"/>
    </source>
</evidence>
<feature type="transmembrane region" description="Helical" evidence="7">
    <location>
        <begin position="434"/>
        <end position="457"/>
    </location>
</feature>
<feature type="transmembrane region" description="Helical" evidence="7">
    <location>
        <begin position="401"/>
        <end position="422"/>
    </location>
</feature>
<feature type="transmembrane region" description="Helical" evidence="7">
    <location>
        <begin position="83"/>
        <end position="101"/>
    </location>
</feature>
<dbReference type="InterPro" id="IPR036259">
    <property type="entry name" value="MFS_trans_sf"/>
</dbReference>
<protein>
    <recommendedName>
        <fullName evidence="10">Oxalate:formate antiporter</fullName>
    </recommendedName>
</protein>
<gene>
    <name evidence="8" type="ORF">CDAUBV1_LOCUS5176</name>
</gene>
<dbReference type="SUPFAM" id="SSF103473">
    <property type="entry name" value="MFS general substrate transporter"/>
    <property type="match status" value="1"/>
</dbReference>
<dbReference type="Pfam" id="PF07690">
    <property type="entry name" value="MFS_1"/>
    <property type="match status" value="2"/>
</dbReference>
<name>A0AAV2T871_CALDB</name>
<proteinExistence type="predicted"/>
<feature type="region of interest" description="Disordered" evidence="6">
    <location>
        <begin position="251"/>
        <end position="289"/>
    </location>
</feature>
<feature type="transmembrane region" description="Helical" evidence="7">
    <location>
        <begin position="53"/>
        <end position="71"/>
    </location>
</feature>
<reference evidence="8" key="1">
    <citation type="submission" date="2024-06" db="EMBL/GenBank/DDBJ databases">
        <authorList>
            <person name="Liu X."/>
            <person name="Lenzi L."/>
            <person name="Haldenby T S."/>
            <person name="Uol C."/>
        </authorList>
    </citation>
    <scope>NUCLEOTIDE SEQUENCE</scope>
</reference>
<evidence type="ECO:0000256" key="7">
    <source>
        <dbReference type="SAM" id="Phobius"/>
    </source>
</evidence>
<accession>A0AAV2T871</accession>
<dbReference type="Gene3D" id="1.20.1250.20">
    <property type="entry name" value="MFS general substrate transporter like domains"/>
    <property type="match status" value="2"/>
</dbReference>
<dbReference type="InterPro" id="IPR011701">
    <property type="entry name" value="MFS"/>
</dbReference>
<evidence type="ECO:0000256" key="5">
    <source>
        <dbReference type="ARBA" id="ARBA00023136"/>
    </source>
</evidence>
<feature type="transmembrane region" description="Helical" evidence="7">
    <location>
        <begin position="107"/>
        <end position="131"/>
    </location>
</feature>
<feature type="transmembrane region" description="Helical" evidence="7">
    <location>
        <begin position="306"/>
        <end position="327"/>
    </location>
</feature>
<keyword evidence="3 7" id="KW-0812">Transmembrane</keyword>
<evidence type="ECO:0000256" key="1">
    <source>
        <dbReference type="ARBA" id="ARBA00004141"/>
    </source>
</evidence>
<feature type="transmembrane region" description="Helical" evidence="7">
    <location>
        <begin position="463"/>
        <end position="484"/>
    </location>
</feature>
<evidence type="ECO:0000256" key="3">
    <source>
        <dbReference type="ARBA" id="ARBA00022692"/>
    </source>
</evidence>
<evidence type="ECO:0000256" key="2">
    <source>
        <dbReference type="ARBA" id="ARBA00022448"/>
    </source>
</evidence>
<dbReference type="GO" id="GO:0016020">
    <property type="term" value="C:membrane"/>
    <property type="evidence" value="ECO:0007669"/>
    <property type="project" value="UniProtKB-SubCell"/>
</dbReference>
<evidence type="ECO:0000313" key="9">
    <source>
        <dbReference type="Proteomes" id="UP001497525"/>
    </source>
</evidence>
<dbReference type="EMBL" id="CAXLJL010000123">
    <property type="protein sequence ID" value="CAL5132341.1"/>
    <property type="molecule type" value="Genomic_DNA"/>
</dbReference>
<comment type="caution">
    <text evidence="8">The sequence shown here is derived from an EMBL/GenBank/DDBJ whole genome shotgun (WGS) entry which is preliminary data.</text>
</comment>
<feature type="transmembrane region" description="Helical" evidence="7">
    <location>
        <begin position="143"/>
        <end position="162"/>
    </location>
</feature>
<feature type="transmembrane region" description="Helical" evidence="7">
    <location>
        <begin position="339"/>
        <end position="359"/>
    </location>
</feature>
<feature type="transmembrane region" description="Helical" evidence="7">
    <location>
        <begin position="7"/>
        <end position="33"/>
    </location>
</feature>
<evidence type="ECO:0000256" key="4">
    <source>
        <dbReference type="ARBA" id="ARBA00022989"/>
    </source>
</evidence>
<evidence type="ECO:0000256" key="6">
    <source>
        <dbReference type="SAM" id="MobiDB-lite"/>
    </source>
</evidence>
<feature type="transmembrane region" description="Helical" evidence="7">
    <location>
        <begin position="193"/>
        <end position="212"/>
    </location>
</feature>
<organism evidence="8 9">
    <name type="scientific">Calicophoron daubneyi</name>
    <name type="common">Rumen fluke</name>
    <name type="synonym">Paramphistomum daubneyi</name>
    <dbReference type="NCBI Taxonomy" id="300641"/>
    <lineage>
        <taxon>Eukaryota</taxon>
        <taxon>Metazoa</taxon>
        <taxon>Spiralia</taxon>
        <taxon>Lophotrochozoa</taxon>
        <taxon>Platyhelminthes</taxon>
        <taxon>Trematoda</taxon>
        <taxon>Digenea</taxon>
        <taxon>Plagiorchiida</taxon>
        <taxon>Pronocephalata</taxon>
        <taxon>Paramphistomoidea</taxon>
        <taxon>Paramphistomidae</taxon>
        <taxon>Calicophoron</taxon>
    </lineage>
</organism>
<keyword evidence="2" id="KW-0813">Transport</keyword>
<dbReference type="PANTHER" id="PTHR43385:SF1">
    <property type="entry name" value="RIBOFLAVIN TRANSPORTER RIBJ"/>
    <property type="match status" value="1"/>
</dbReference>
<keyword evidence="4 7" id="KW-1133">Transmembrane helix</keyword>